<dbReference type="Gene3D" id="1.10.520.10">
    <property type="match status" value="1"/>
</dbReference>
<dbReference type="GO" id="GO:0004601">
    <property type="term" value="F:peroxidase activity"/>
    <property type="evidence" value="ECO:0007669"/>
    <property type="project" value="InterPro"/>
</dbReference>
<dbReference type="InterPro" id="IPR002207">
    <property type="entry name" value="Peroxidase_I"/>
</dbReference>
<dbReference type="SUPFAM" id="SSF48113">
    <property type="entry name" value="Heme-dependent peroxidases"/>
    <property type="match status" value="1"/>
</dbReference>
<dbReference type="InterPro" id="IPR007493">
    <property type="entry name" value="DUF538"/>
</dbReference>
<organism evidence="1">
    <name type="scientific">Picea sitchensis</name>
    <name type="common">Sitka spruce</name>
    <name type="synonym">Pinus sitchensis</name>
    <dbReference type="NCBI Taxonomy" id="3332"/>
    <lineage>
        <taxon>Eukaryota</taxon>
        <taxon>Viridiplantae</taxon>
        <taxon>Streptophyta</taxon>
        <taxon>Embryophyta</taxon>
        <taxon>Tracheophyta</taxon>
        <taxon>Spermatophyta</taxon>
        <taxon>Pinopsida</taxon>
        <taxon>Pinidae</taxon>
        <taxon>Conifers I</taxon>
        <taxon>Pinales</taxon>
        <taxon>Pinaceae</taxon>
        <taxon>Picea</taxon>
    </lineage>
</organism>
<dbReference type="GO" id="GO:0006979">
    <property type="term" value="P:response to oxidative stress"/>
    <property type="evidence" value="ECO:0007669"/>
    <property type="project" value="InterPro"/>
</dbReference>
<accession>B8LPL8</accession>
<evidence type="ECO:0000313" key="1">
    <source>
        <dbReference type="EMBL" id="ABR17598.1"/>
    </source>
</evidence>
<dbReference type="InterPro" id="IPR036758">
    <property type="entry name" value="At5g01610-like"/>
</dbReference>
<dbReference type="Pfam" id="PF04398">
    <property type="entry name" value="DUF538"/>
    <property type="match status" value="1"/>
</dbReference>
<reference evidence="1" key="1">
    <citation type="submission" date="2007-06" db="EMBL/GenBank/DDBJ databases">
        <title>Full length cDNA sequences from Sitka Spruce (Picea sitchensis).</title>
        <authorList>
            <person name="Ralph S.G."/>
            <person name="Chun H.E."/>
            <person name="Liao N."/>
            <person name="Ali J."/>
            <person name="Reid K."/>
            <person name="Kolosova N."/>
            <person name="Cooper N."/>
            <person name="Cullis C."/>
            <person name="Jancsik S."/>
            <person name="Moore R."/>
            <person name="Mayo M."/>
            <person name="Wagner S."/>
            <person name="Holt R.A."/>
            <person name="Jones S.J.M."/>
            <person name="Marra M.A."/>
            <person name="Ritland C.E."/>
            <person name="Ritland K."/>
            <person name="Bohlmann J."/>
        </authorList>
    </citation>
    <scope>NUCLEOTIDE SEQUENCE</scope>
    <source>
        <tissue evidence="1">Green portion of the leader tissue</tissue>
    </source>
</reference>
<name>B8LPL8_PICSI</name>
<evidence type="ECO:0008006" key="2">
    <source>
        <dbReference type="Google" id="ProtNLM"/>
    </source>
</evidence>
<dbReference type="PRINTS" id="PR00459">
    <property type="entry name" value="ASPEROXIDASE"/>
</dbReference>
<protein>
    <recommendedName>
        <fullName evidence="2">Plant heme peroxidase family profile domain-containing protein</fullName>
    </recommendedName>
</protein>
<sequence length="139" mass="15425">MALALGFAAASSLFLPHNFTRFPKISTSSSSRGRCRVRHVSTVICFASDPQQLKQARQDLNDLIKTTRCNPLLIRVGWHDAGTYDTGIRVRVFFQWWSITGIRSSGKDLVFEVGVVSAKYPSSNFDESPDCEGSNHLSS</sequence>
<dbReference type="InterPro" id="IPR010255">
    <property type="entry name" value="Haem_peroxidase_sf"/>
</dbReference>
<dbReference type="SUPFAM" id="SSF141562">
    <property type="entry name" value="At5g01610-like"/>
    <property type="match status" value="1"/>
</dbReference>
<proteinExistence type="evidence at transcript level"/>
<dbReference type="AlphaFoldDB" id="B8LPL8"/>
<dbReference type="GO" id="GO:0020037">
    <property type="term" value="F:heme binding"/>
    <property type="evidence" value="ECO:0007669"/>
    <property type="project" value="InterPro"/>
</dbReference>
<dbReference type="EMBL" id="EF677796">
    <property type="protein sequence ID" value="ABR17598.1"/>
    <property type="molecule type" value="mRNA"/>
</dbReference>